<dbReference type="Pfam" id="PF00004">
    <property type="entry name" value="AAA"/>
    <property type="match status" value="1"/>
</dbReference>
<dbReference type="InterPro" id="IPR021911">
    <property type="entry name" value="ATAD3_N"/>
</dbReference>
<evidence type="ECO:0000256" key="9">
    <source>
        <dbReference type="ARBA" id="ARBA00023271"/>
    </source>
</evidence>
<dbReference type="Pfam" id="PF12037">
    <property type="entry name" value="ATAD3_N"/>
    <property type="match status" value="1"/>
</dbReference>
<dbReference type="AlphaFoldDB" id="A0AAV1IIZ6"/>
<dbReference type="EMBL" id="CAUYUE010000014">
    <property type="protein sequence ID" value="CAK0786415.1"/>
    <property type="molecule type" value="Genomic_DNA"/>
</dbReference>
<dbReference type="SUPFAM" id="SSF52540">
    <property type="entry name" value="P-loop containing nucleoside triphosphate hydrolases"/>
    <property type="match status" value="1"/>
</dbReference>
<dbReference type="PANTHER" id="PTHR23075:SF0">
    <property type="entry name" value="ATPASE FAMILY AAA DOMAIN-CONTAINING PROTEIN 3"/>
    <property type="match status" value="1"/>
</dbReference>
<comment type="caution">
    <text evidence="12">The sequence shown here is derived from an EMBL/GenBank/DDBJ whole genome shotgun (WGS) entry which is preliminary data.</text>
</comment>
<dbReference type="GO" id="GO:0008270">
    <property type="term" value="F:zinc ion binding"/>
    <property type="evidence" value="ECO:0007669"/>
    <property type="project" value="TreeGrafter"/>
</dbReference>
<comment type="subcellular location">
    <subcellularLocation>
        <location evidence="1">Mitochondrion inner membrane</location>
    </subcellularLocation>
    <subcellularLocation>
        <location evidence="2">Mitochondrion matrix</location>
        <location evidence="2">Mitochondrion nucleoid</location>
    </subcellularLocation>
</comment>
<evidence type="ECO:0000256" key="2">
    <source>
        <dbReference type="ARBA" id="ARBA00004436"/>
    </source>
</evidence>
<evidence type="ECO:0000256" key="8">
    <source>
        <dbReference type="ARBA" id="ARBA00023136"/>
    </source>
</evidence>
<evidence type="ECO:0000256" key="1">
    <source>
        <dbReference type="ARBA" id="ARBA00004273"/>
    </source>
</evidence>
<evidence type="ECO:0000256" key="4">
    <source>
        <dbReference type="ARBA" id="ARBA00022792"/>
    </source>
</evidence>
<dbReference type="InterPro" id="IPR027417">
    <property type="entry name" value="P-loop_NTPase"/>
</dbReference>
<evidence type="ECO:0000313" key="13">
    <source>
        <dbReference type="Proteomes" id="UP001314263"/>
    </source>
</evidence>
<feature type="coiled-coil region" evidence="10">
    <location>
        <begin position="151"/>
        <end position="227"/>
    </location>
</feature>
<accession>A0AAV1IIZ6</accession>
<sequence length="595" mass="65797">MALRSGLASWGRAWKLAAGLTVGSASYALCEDIRGPSFDPEALERGAKALREINTSPYAKKVIELSREQERTKQSEAKKEEATQQAAAQQYAIERERVHWEEQRKAMQADQYNKAELARFEDELARKRADVEHDKHRSRQVELVRLQEESAANQEAKKLEIQAQIEAERRATEQYRAELDKKVQREKALAEAEGRAKEARENEDINRRALTLRLEEERKKVVEAINTTFGHLGAGVTSLLTDTERLTTLIAGLSVLALGVYSAREGTRVGGRAFDRWLGTPKLVRETSRRHWWQRSKAGEKTSEEVRRDFSDIVLPGGLQNHVRALAAVTANTRLHGAPFRHMLFYGPPGTGKSMAAKRLARTAGLDYAIMSGGDVAPLGGKAVQQLHEMFDWAERSRKGLLLFIDEADAFLGRRGNQMSEGLRAALNAALFRTGDQSRDFAVVLATNRPADLDPAVLDRMDEALEFPLPGPPERAAILQLYVDSYIAKAGTAEGGAGSGGETGIAGRLRALLRGRGGRPDAIKAKGITPEIIQDAAAATEGFSGRELAKLVASMQAAVYGSRDATLTPEIFQRVLQMKLREHEQRKSFETEQGQ</sequence>
<dbReference type="GO" id="GO:0005524">
    <property type="term" value="F:ATP binding"/>
    <property type="evidence" value="ECO:0007669"/>
    <property type="project" value="UniProtKB-KW"/>
</dbReference>
<keyword evidence="5" id="KW-0067">ATP-binding</keyword>
<evidence type="ECO:0000256" key="5">
    <source>
        <dbReference type="ARBA" id="ARBA00022840"/>
    </source>
</evidence>
<keyword evidence="8" id="KW-0472">Membrane</keyword>
<evidence type="ECO:0000259" key="11">
    <source>
        <dbReference type="SMART" id="SM00382"/>
    </source>
</evidence>
<dbReference type="GO" id="GO:0007005">
    <property type="term" value="P:mitochondrion organization"/>
    <property type="evidence" value="ECO:0007669"/>
    <property type="project" value="TreeGrafter"/>
</dbReference>
<dbReference type="InterPro" id="IPR003959">
    <property type="entry name" value="ATPase_AAA_core"/>
</dbReference>
<keyword evidence="13" id="KW-1185">Reference proteome</keyword>
<keyword evidence="7" id="KW-0496">Mitochondrion</keyword>
<evidence type="ECO:0000256" key="6">
    <source>
        <dbReference type="ARBA" id="ARBA00023054"/>
    </source>
</evidence>
<evidence type="ECO:0000256" key="7">
    <source>
        <dbReference type="ARBA" id="ARBA00023128"/>
    </source>
</evidence>
<organism evidence="12 13">
    <name type="scientific">Coccomyxa viridis</name>
    <dbReference type="NCBI Taxonomy" id="1274662"/>
    <lineage>
        <taxon>Eukaryota</taxon>
        <taxon>Viridiplantae</taxon>
        <taxon>Chlorophyta</taxon>
        <taxon>core chlorophytes</taxon>
        <taxon>Trebouxiophyceae</taxon>
        <taxon>Trebouxiophyceae incertae sedis</taxon>
        <taxon>Coccomyxaceae</taxon>
        <taxon>Coccomyxa</taxon>
    </lineage>
</organism>
<keyword evidence="6 10" id="KW-0175">Coiled coil</keyword>
<evidence type="ECO:0000313" key="12">
    <source>
        <dbReference type="EMBL" id="CAK0786415.1"/>
    </source>
</evidence>
<dbReference type="GO" id="GO:0016887">
    <property type="term" value="F:ATP hydrolysis activity"/>
    <property type="evidence" value="ECO:0007669"/>
    <property type="project" value="InterPro"/>
</dbReference>
<gene>
    <name evidence="12" type="ORF">CVIRNUC_009628</name>
</gene>
<name>A0AAV1IIZ6_9CHLO</name>
<dbReference type="GO" id="GO:0005743">
    <property type="term" value="C:mitochondrial inner membrane"/>
    <property type="evidence" value="ECO:0007669"/>
    <property type="project" value="UniProtKB-SubCell"/>
</dbReference>
<dbReference type="PANTHER" id="PTHR23075">
    <property type="entry name" value="PUTATIVE ATP-ASE"/>
    <property type="match status" value="1"/>
</dbReference>
<dbReference type="Gene3D" id="3.40.50.300">
    <property type="entry name" value="P-loop containing nucleotide triphosphate hydrolases"/>
    <property type="match status" value="1"/>
</dbReference>
<keyword evidence="4" id="KW-0999">Mitochondrion inner membrane</keyword>
<proteinExistence type="predicted"/>
<keyword evidence="3" id="KW-0547">Nucleotide-binding</keyword>
<dbReference type="InterPro" id="IPR003593">
    <property type="entry name" value="AAA+_ATPase"/>
</dbReference>
<dbReference type="SMART" id="SM00382">
    <property type="entry name" value="AAA"/>
    <property type="match status" value="1"/>
</dbReference>
<feature type="domain" description="AAA+ ATPase" evidence="11">
    <location>
        <begin position="339"/>
        <end position="471"/>
    </location>
</feature>
<evidence type="ECO:0000256" key="10">
    <source>
        <dbReference type="SAM" id="Coils"/>
    </source>
</evidence>
<reference evidence="12 13" key="1">
    <citation type="submission" date="2023-10" db="EMBL/GenBank/DDBJ databases">
        <authorList>
            <person name="Maclean D."/>
            <person name="Macfadyen A."/>
        </authorList>
    </citation>
    <scope>NUCLEOTIDE SEQUENCE [LARGE SCALE GENOMIC DNA]</scope>
</reference>
<dbReference type="GO" id="GO:0042645">
    <property type="term" value="C:mitochondrial nucleoid"/>
    <property type="evidence" value="ECO:0007669"/>
    <property type="project" value="UniProtKB-SubCell"/>
</dbReference>
<keyword evidence="9" id="KW-1135">Mitochondrion nucleoid</keyword>
<evidence type="ECO:0000256" key="3">
    <source>
        <dbReference type="ARBA" id="ARBA00022741"/>
    </source>
</evidence>
<protein>
    <recommendedName>
        <fullName evidence="11">AAA+ ATPase domain-containing protein</fullName>
    </recommendedName>
</protein>
<dbReference type="Proteomes" id="UP001314263">
    <property type="component" value="Unassembled WGS sequence"/>
</dbReference>